<accession>A0A246GLA0</accession>
<dbReference type="EMBL" id="MTCZ01000006">
    <property type="protein sequence ID" value="OWP85148.1"/>
    <property type="molecule type" value="Genomic_DNA"/>
</dbReference>
<gene>
    <name evidence="1" type="ORF">BWK59_01450</name>
</gene>
<evidence type="ECO:0000313" key="2">
    <source>
        <dbReference type="Proteomes" id="UP000197768"/>
    </source>
</evidence>
<reference evidence="1 2" key="1">
    <citation type="journal article" date="2017" name="Infect. Genet. Evol.">
        <title>Comparative genome analysis of fish pathogen Flavobacterium columnare reveals extensive sequence diversity within the species.</title>
        <authorList>
            <person name="Kayansamruaj P."/>
            <person name="Dong H.T."/>
            <person name="Hirono I."/>
            <person name="Kondo H."/>
            <person name="Senapin S."/>
            <person name="Rodkhum C."/>
        </authorList>
    </citation>
    <scope>NUCLEOTIDE SEQUENCE [LARGE SCALE GENOMIC DNA]</scope>
    <source>
        <strain evidence="1 2">1215</strain>
    </source>
</reference>
<dbReference type="Proteomes" id="UP000197768">
    <property type="component" value="Unassembled WGS sequence"/>
</dbReference>
<organism evidence="1 2">
    <name type="scientific">Flavobacterium davisii</name>
    <dbReference type="NCBI Taxonomy" id="2906077"/>
    <lineage>
        <taxon>Bacteria</taxon>
        <taxon>Pseudomonadati</taxon>
        <taxon>Bacteroidota</taxon>
        <taxon>Flavobacteriia</taxon>
        <taxon>Flavobacteriales</taxon>
        <taxon>Flavobacteriaceae</taxon>
        <taxon>Flavobacterium</taxon>
    </lineage>
</organism>
<evidence type="ECO:0000313" key="1">
    <source>
        <dbReference type="EMBL" id="OWP85148.1"/>
    </source>
</evidence>
<name>A0A246GLA0_9FLAO</name>
<dbReference type="AlphaFoldDB" id="A0A246GLA0"/>
<comment type="caution">
    <text evidence="1">The sequence shown here is derived from an EMBL/GenBank/DDBJ whole genome shotgun (WGS) entry which is preliminary data.</text>
</comment>
<protein>
    <submittedName>
        <fullName evidence="1">Uncharacterized protein</fullName>
    </submittedName>
</protein>
<sequence length="70" mass="8232">MKTIKIIDCNNNEQNLNVEFIYNVSSFDPKFKQPLITEIYLHNKGEEQPFAVFKTYESVNSLLSRLEAYN</sequence>
<proteinExistence type="predicted"/>